<feature type="signal peptide" evidence="1">
    <location>
        <begin position="1"/>
        <end position="25"/>
    </location>
</feature>
<accession>A0AAN7MLG5</accession>
<organism evidence="2 3">
    <name type="scientific">Mycteria americana</name>
    <name type="common">Wood stork</name>
    <dbReference type="NCBI Taxonomy" id="33587"/>
    <lineage>
        <taxon>Eukaryota</taxon>
        <taxon>Metazoa</taxon>
        <taxon>Chordata</taxon>
        <taxon>Craniata</taxon>
        <taxon>Vertebrata</taxon>
        <taxon>Euteleostomi</taxon>
        <taxon>Archelosauria</taxon>
        <taxon>Archosauria</taxon>
        <taxon>Dinosauria</taxon>
        <taxon>Saurischia</taxon>
        <taxon>Theropoda</taxon>
        <taxon>Coelurosauria</taxon>
        <taxon>Aves</taxon>
        <taxon>Neognathae</taxon>
        <taxon>Neoaves</taxon>
        <taxon>Aequornithes</taxon>
        <taxon>Ciconiiformes</taxon>
        <taxon>Ciconiidae</taxon>
        <taxon>Mycteria</taxon>
    </lineage>
</organism>
<feature type="chain" id="PRO_5042908097" evidence="1">
    <location>
        <begin position="26"/>
        <end position="156"/>
    </location>
</feature>
<dbReference type="Proteomes" id="UP001333110">
    <property type="component" value="Unassembled WGS sequence"/>
</dbReference>
<protein>
    <submittedName>
        <fullName evidence="2">Uncharacterized protein</fullName>
    </submittedName>
</protein>
<keyword evidence="1" id="KW-0732">Signal</keyword>
<name>A0AAN7MLG5_MYCAM</name>
<reference evidence="2 3" key="1">
    <citation type="journal article" date="2023" name="J. Hered.">
        <title>Chromosome-level genome of the wood stork (Mycteria americana) provides insight into avian chromosome evolution.</title>
        <authorList>
            <person name="Flamio R. Jr."/>
            <person name="Ramstad K.M."/>
        </authorList>
    </citation>
    <scope>NUCLEOTIDE SEQUENCE [LARGE SCALE GENOMIC DNA]</scope>
    <source>
        <strain evidence="2">JAX WOST 10</strain>
    </source>
</reference>
<proteinExistence type="predicted"/>
<keyword evidence="3" id="KW-1185">Reference proteome</keyword>
<dbReference type="AlphaFoldDB" id="A0AAN7MLG5"/>
<evidence type="ECO:0000313" key="3">
    <source>
        <dbReference type="Proteomes" id="UP001333110"/>
    </source>
</evidence>
<evidence type="ECO:0000313" key="2">
    <source>
        <dbReference type="EMBL" id="KAK4806516.1"/>
    </source>
</evidence>
<evidence type="ECO:0000256" key="1">
    <source>
        <dbReference type="SAM" id="SignalP"/>
    </source>
</evidence>
<gene>
    <name evidence="2" type="ORF">QYF61_021352</name>
</gene>
<comment type="caution">
    <text evidence="2">The sequence shown here is derived from an EMBL/GenBank/DDBJ whole genome shotgun (WGS) entry which is preliminary data.</text>
</comment>
<sequence>MDGVILLSLQEWPLLVLLLQEVSLASVFNSKTSCSPGTQPPELEDRDAEQNEAPIIQGEMVSDLLHHIDKHRSMGPDGIHPRVLRELVEVLTKPLSILSQQSWLTGKCGANLEEGPEGESRELQACQSDLSAGEGYGADRLECHHMARTGQPGDQA</sequence>
<dbReference type="EMBL" id="JAUNZN010000039">
    <property type="protein sequence ID" value="KAK4806516.1"/>
    <property type="molecule type" value="Genomic_DNA"/>
</dbReference>